<evidence type="ECO:0000313" key="2">
    <source>
        <dbReference type="EMBL" id="QUD89297.1"/>
    </source>
</evidence>
<dbReference type="Gene3D" id="3.20.20.70">
    <property type="entry name" value="Aldolase class I"/>
    <property type="match status" value="1"/>
</dbReference>
<dbReference type="Pfam" id="PF00353">
    <property type="entry name" value="HemolysinCabind"/>
    <property type="match status" value="1"/>
</dbReference>
<dbReference type="Gene3D" id="2.150.10.10">
    <property type="entry name" value="Serralysin-like metalloprotease, C-terminal"/>
    <property type="match status" value="1"/>
</dbReference>
<dbReference type="KEGG" id="caul:KCG34_05300"/>
<dbReference type="AlphaFoldDB" id="A0A975IVR9"/>
<sequence length="606" mass="64251">MKRSRDGAAEIGKGARRRLAFFFALAAGLVGWLAIAPVSAAPPTSLRDVRSFLYLVDTNTKTPGLEHAIASAPQDLIILGGVTGARPFDRKLADPQGRKLILDYLDLTEASPWETPELFDRTHPDWFGGRNPDWPNIYSVRYWTPAWRQALFRRLDEIKAQGYDGAFLDVASGDTEWSNGNPFGNPPYPDAAQALARLLGEVRAHVDSWRLGRPFFLLANNPQGVALAAPEALSSLDGIFSECLYHCLTASKDVALPAASRRFILETVAPAYARSGLPVFASEYLAPTDPTAAEASFQAYAALGWIPSGVIARGGLQTISRGPYIATAKPTRPQIEGRASIKNYLSGGSAASASLRGGDQGDVLIGGPGANTIVGGAGDDLIFAHPAAAAEQGRLSISLKVVKSPKARLPGIKVLIDGKPSRTWNTLAGTNPTQPEEVDLDLAVPPLTRLKSLRLEGVGTYYTSAQDFAVVTLRRVRYEGLDADLKQGAYSTHSGYFGGVREPYLSGGGSAEFGRAAFPASPAIMAGAQDEIDGGGGRNTVVYGGPACSYRLQITGAGSAVVTGLKSGEGPDRLIHVALIRFSDRTVAVSPGRTVGCDASERPHAR</sequence>
<dbReference type="InterPro" id="IPR004352">
    <property type="entry name" value="GH114_TIM-barrel"/>
</dbReference>
<gene>
    <name evidence="2" type="ORF">KCG34_05300</name>
</gene>
<organism evidence="2 3">
    <name type="scientific">Phenylobacterium montanum</name>
    <dbReference type="NCBI Taxonomy" id="2823693"/>
    <lineage>
        <taxon>Bacteria</taxon>
        <taxon>Pseudomonadati</taxon>
        <taxon>Pseudomonadota</taxon>
        <taxon>Alphaproteobacteria</taxon>
        <taxon>Caulobacterales</taxon>
        <taxon>Caulobacteraceae</taxon>
        <taxon>Phenylobacterium</taxon>
    </lineage>
</organism>
<dbReference type="Pfam" id="PF03537">
    <property type="entry name" value="Glyco_hydro_114"/>
    <property type="match status" value="1"/>
</dbReference>
<dbReference type="PRINTS" id="PR01545">
    <property type="entry name" value="THEMAYE10DUF"/>
</dbReference>
<accession>A0A975IVR9</accession>
<reference evidence="2" key="1">
    <citation type="submission" date="2021-04" db="EMBL/GenBank/DDBJ databases">
        <title>The complete genome sequence of Caulobacter sp. S6.</title>
        <authorList>
            <person name="Tang Y."/>
            <person name="Ouyang W."/>
            <person name="Liu Q."/>
            <person name="Huang B."/>
            <person name="Guo Z."/>
            <person name="Lei P."/>
        </authorList>
    </citation>
    <scope>NUCLEOTIDE SEQUENCE</scope>
    <source>
        <strain evidence="2">S6</strain>
    </source>
</reference>
<dbReference type="InterPro" id="IPR001343">
    <property type="entry name" value="Hemolysn_Ca-bd"/>
</dbReference>
<dbReference type="PANTHER" id="PTHR35882:SF2">
    <property type="entry name" value="PELA"/>
    <property type="match status" value="1"/>
</dbReference>
<proteinExistence type="predicted"/>
<dbReference type="SUPFAM" id="SSF51445">
    <property type="entry name" value="(Trans)glycosidases"/>
    <property type="match status" value="1"/>
</dbReference>
<feature type="domain" description="Glycoside-hydrolase family GH114 TIM-barrel" evidence="1">
    <location>
        <begin position="103"/>
        <end position="288"/>
    </location>
</feature>
<dbReference type="InterPro" id="IPR013785">
    <property type="entry name" value="Aldolase_TIM"/>
</dbReference>
<dbReference type="EMBL" id="CP073078">
    <property type="protein sequence ID" value="QUD89297.1"/>
    <property type="molecule type" value="Genomic_DNA"/>
</dbReference>
<dbReference type="InterPro" id="IPR011049">
    <property type="entry name" value="Serralysin-like_metalloprot_C"/>
</dbReference>
<dbReference type="PANTHER" id="PTHR35882">
    <property type="entry name" value="PELA"/>
    <property type="match status" value="1"/>
</dbReference>
<dbReference type="Proteomes" id="UP000676409">
    <property type="component" value="Chromosome"/>
</dbReference>
<evidence type="ECO:0000259" key="1">
    <source>
        <dbReference type="Pfam" id="PF03537"/>
    </source>
</evidence>
<dbReference type="InterPro" id="IPR016062">
    <property type="entry name" value="TM1410-rel"/>
</dbReference>
<dbReference type="RefSeq" id="WP_211939349.1">
    <property type="nucleotide sequence ID" value="NZ_CP073078.1"/>
</dbReference>
<protein>
    <submittedName>
        <fullName evidence="2">Endo alpha-1,4 polygalactosaminidase</fullName>
    </submittedName>
</protein>
<keyword evidence="3" id="KW-1185">Reference proteome</keyword>
<dbReference type="SUPFAM" id="SSF51120">
    <property type="entry name" value="beta-Roll"/>
    <property type="match status" value="1"/>
</dbReference>
<dbReference type="InterPro" id="IPR017853">
    <property type="entry name" value="GH"/>
</dbReference>
<dbReference type="GO" id="GO:0005509">
    <property type="term" value="F:calcium ion binding"/>
    <property type="evidence" value="ECO:0007669"/>
    <property type="project" value="InterPro"/>
</dbReference>
<evidence type="ECO:0000313" key="3">
    <source>
        <dbReference type="Proteomes" id="UP000676409"/>
    </source>
</evidence>
<name>A0A975IVR9_9CAUL</name>